<evidence type="ECO:0000256" key="1">
    <source>
        <dbReference type="SAM" id="Phobius"/>
    </source>
</evidence>
<accession>A0A380KX05</accession>
<dbReference type="EMBL" id="UHFR01000005">
    <property type="protein sequence ID" value="SUN76472.1"/>
    <property type="molecule type" value="Genomic_DNA"/>
</dbReference>
<keyword evidence="1" id="KW-1133">Transmembrane helix</keyword>
<feature type="transmembrane region" description="Helical" evidence="1">
    <location>
        <begin position="27"/>
        <end position="50"/>
    </location>
</feature>
<keyword evidence="1" id="KW-0812">Transmembrane</keyword>
<organism evidence="2 3">
    <name type="scientific">Streptococcus massiliensis</name>
    <dbReference type="NCBI Taxonomy" id="313439"/>
    <lineage>
        <taxon>Bacteria</taxon>
        <taxon>Bacillati</taxon>
        <taxon>Bacillota</taxon>
        <taxon>Bacilli</taxon>
        <taxon>Lactobacillales</taxon>
        <taxon>Streptococcaceae</taxon>
        <taxon>Streptococcus</taxon>
    </lineage>
</organism>
<dbReference type="NCBIfam" id="TIGR04370">
    <property type="entry name" value="glyco_rpt_poly"/>
    <property type="match status" value="1"/>
</dbReference>
<proteinExistence type="predicted"/>
<sequence length="393" mass="45517">MEPAGLFAVLWIGFVLGSVLFLHNRFYFPYSGVIWLLLVVCLFLLVAVAFPKHKKENIEPISLPTIPWFLLLLIILLGFFSVFYNMKNKGVGVDIFTNFSALQSVSHNAAVSRYSGGEAENSIISQILNTFIYLPALCSGYSVVYASRKKEQLICYLSFFPALFSMLLTSAKLAVVSFILLFFIGWYISYIVRYKSLPIIGLKKIISSAFITAFLYALFYFSFILRIGKTSENLFQVITNKLSIYAFGHIQGFDIWFQQFGWNWSDYGFGSQTFLAISSRLGWSEKKQGVYDLISGSSTNVYTQFRPLIEDYGAIFSLVIFIILGIFTYYLFNLLLRTSSVNLFAQVFLAALYYYYYYFITSPWIYSTYFLVFILFYVYLYISYQVRFIYKRR</sequence>
<dbReference type="STRING" id="1123307.GCA_000380065_00721"/>
<feature type="transmembrane region" description="Helical" evidence="1">
    <location>
        <begin position="339"/>
        <end position="358"/>
    </location>
</feature>
<feature type="transmembrane region" description="Helical" evidence="1">
    <location>
        <begin position="123"/>
        <end position="146"/>
    </location>
</feature>
<dbReference type="OrthoDB" id="3010275at2"/>
<feature type="transmembrane region" description="Helical" evidence="1">
    <location>
        <begin position="312"/>
        <end position="332"/>
    </location>
</feature>
<name>A0A380KX05_9STRE</name>
<evidence type="ECO:0008006" key="4">
    <source>
        <dbReference type="Google" id="ProtNLM"/>
    </source>
</evidence>
<keyword evidence="1" id="KW-0472">Membrane</keyword>
<feature type="transmembrane region" description="Helical" evidence="1">
    <location>
        <begin position="62"/>
        <end position="84"/>
    </location>
</feature>
<evidence type="ECO:0000313" key="2">
    <source>
        <dbReference type="EMBL" id="SUN76472.1"/>
    </source>
</evidence>
<feature type="transmembrane region" description="Helical" evidence="1">
    <location>
        <begin position="364"/>
        <end position="384"/>
    </location>
</feature>
<feature type="transmembrane region" description="Helical" evidence="1">
    <location>
        <begin position="205"/>
        <end position="225"/>
    </location>
</feature>
<dbReference type="Proteomes" id="UP000254634">
    <property type="component" value="Unassembled WGS sequence"/>
</dbReference>
<dbReference type="AlphaFoldDB" id="A0A380KX05"/>
<protein>
    <recommendedName>
        <fullName evidence="4">Oligosaccharide repeat unit polymerase</fullName>
    </recommendedName>
</protein>
<gene>
    <name evidence="2" type="ORF">NCTC13765_00962</name>
</gene>
<reference evidence="2" key="1">
    <citation type="submission" date="2018-06" db="EMBL/GenBank/DDBJ databases">
        <authorList>
            <consortium name="Pathogen Informatics"/>
            <person name="Doyle S."/>
        </authorList>
    </citation>
    <scope>NUCLEOTIDE SEQUENCE [LARGE SCALE GENOMIC DNA]</scope>
    <source>
        <strain evidence="2">NCTC13765</strain>
    </source>
</reference>
<keyword evidence="3" id="KW-1185">Reference proteome</keyword>
<feature type="transmembrane region" description="Helical" evidence="1">
    <location>
        <begin position="153"/>
        <end position="169"/>
    </location>
</feature>
<feature type="transmembrane region" description="Helical" evidence="1">
    <location>
        <begin position="175"/>
        <end position="193"/>
    </location>
</feature>
<evidence type="ECO:0000313" key="3">
    <source>
        <dbReference type="Proteomes" id="UP000254634"/>
    </source>
</evidence>